<gene>
    <name evidence="3" type="ORF">MERR_LOCUS48807</name>
</gene>
<feature type="compositionally biased region" description="Basic and acidic residues" evidence="1">
    <location>
        <begin position="1"/>
        <end position="12"/>
    </location>
</feature>
<dbReference type="OrthoDB" id="1745573at2759"/>
<reference evidence="3" key="1">
    <citation type="submission" date="2020-01" db="EMBL/GenBank/DDBJ databases">
        <authorList>
            <person name="Mishra B."/>
        </authorList>
    </citation>
    <scope>NUCLEOTIDE SEQUENCE [LARGE SCALE GENOMIC DNA]</scope>
</reference>
<evidence type="ECO:0000313" key="3">
    <source>
        <dbReference type="EMBL" id="CAA7061571.1"/>
    </source>
</evidence>
<feature type="region of interest" description="Disordered" evidence="1">
    <location>
        <begin position="1"/>
        <end position="25"/>
    </location>
</feature>
<dbReference type="InterPro" id="IPR025558">
    <property type="entry name" value="DUF4283"/>
</dbReference>
<feature type="region of interest" description="Disordered" evidence="1">
    <location>
        <begin position="197"/>
        <end position="242"/>
    </location>
</feature>
<feature type="domain" description="DUF4283" evidence="2">
    <location>
        <begin position="39"/>
        <end position="119"/>
    </location>
</feature>
<feature type="region of interest" description="Disordered" evidence="1">
    <location>
        <begin position="444"/>
        <end position="511"/>
    </location>
</feature>
<evidence type="ECO:0000313" key="4">
    <source>
        <dbReference type="Proteomes" id="UP000467841"/>
    </source>
</evidence>
<feature type="compositionally biased region" description="Basic residues" evidence="1">
    <location>
        <begin position="449"/>
        <end position="463"/>
    </location>
</feature>
<keyword evidence="4" id="KW-1185">Reference proteome</keyword>
<dbReference type="Pfam" id="PF14111">
    <property type="entry name" value="DUF4283"/>
    <property type="match status" value="1"/>
</dbReference>
<dbReference type="InterPro" id="IPR040256">
    <property type="entry name" value="At4g02000-like"/>
</dbReference>
<name>A0A6D2LJR7_9BRAS</name>
<accession>A0A6D2LJR7</accession>
<feature type="compositionally biased region" description="Basic and acidic residues" evidence="1">
    <location>
        <begin position="208"/>
        <end position="239"/>
    </location>
</feature>
<sequence length="531" mass="60328">MARRYSQAEKGKALVPPADPPRSGRVKVPDFDNSDLVKKHALTVIGRITNPKIQRMWSLIPFFTEHWKTSSPAIGADLGHGKFQFQFASKEDMQLVLDNRPYHYAHWMVILQKWEPTVSSTFPSQIPFSIKVQEAHAKMKVHVNGLLPLLNVYTLDFANGDEVEASLVYEKLEKHCAKCGMLDHEEVECPKNQAIQAPIKEFLPPPPSRRETPSSRPSRDSSRTVSERQRAEIRNKENWRMSSKARLSSRYQAIYNEGPDKDIWSYDSRSRNTYRGKERNPSYRSGSRTNPPPYEPYGDNAPRWVETGCRVANSVLADSTSRNRVKEGRNQSATHSERLIPTISDLPVEALTEAREEVREVMAQYTICADPTESAARKERMRLAEENGEFEQTAIQMVIHSIRNHQQRTAEREEEKNLEPLMHERVPATLWLGPVLTDIPIEEEPSRVPAKKRLGRPPNKKKVIANSPPLTKKRRMTQVASSPKRRLLLGSTSKKSNAKAPTKAKGQPSCSIIPAISKQRMGFQNPSSHLP</sequence>
<comment type="caution">
    <text evidence="3">The sequence shown here is derived from an EMBL/GenBank/DDBJ whole genome shotgun (WGS) entry which is preliminary data.</text>
</comment>
<dbReference type="Proteomes" id="UP000467841">
    <property type="component" value="Unassembled WGS sequence"/>
</dbReference>
<protein>
    <recommendedName>
        <fullName evidence="2">DUF4283 domain-containing protein</fullName>
    </recommendedName>
</protein>
<evidence type="ECO:0000259" key="2">
    <source>
        <dbReference type="Pfam" id="PF14111"/>
    </source>
</evidence>
<dbReference type="AlphaFoldDB" id="A0A6D2LJR7"/>
<proteinExistence type="predicted"/>
<feature type="region of interest" description="Disordered" evidence="1">
    <location>
        <begin position="272"/>
        <end position="297"/>
    </location>
</feature>
<organism evidence="3 4">
    <name type="scientific">Microthlaspi erraticum</name>
    <dbReference type="NCBI Taxonomy" id="1685480"/>
    <lineage>
        <taxon>Eukaryota</taxon>
        <taxon>Viridiplantae</taxon>
        <taxon>Streptophyta</taxon>
        <taxon>Embryophyta</taxon>
        <taxon>Tracheophyta</taxon>
        <taxon>Spermatophyta</taxon>
        <taxon>Magnoliopsida</taxon>
        <taxon>eudicotyledons</taxon>
        <taxon>Gunneridae</taxon>
        <taxon>Pentapetalae</taxon>
        <taxon>rosids</taxon>
        <taxon>malvids</taxon>
        <taxon>Brassicales</taxon>
        <taxon>Brassicaceae</taxon>
        <taxon>Coluteocarpeae</taxon>
        <taxon>Microthlaspi</taxon>
    </lineage>
</organism>
<dbReference type="EMBL" id="CACVBM020001884">
    <property type="protein sequence ID" value="CAA7061571.1"/>
    <property type="molecule type" value="Genomic_DNA"/>
</dbReference>
<evidence type="ECO:0000256" key="1">
    <source>
        <dbReference type="SAM" id="MobiDB-lite"/>
    </source>
</evidence>
<feature type="compositionally biased region" description="Basic and acidic residues" evidence="1">
    <location>
        <begin position="272"/>
        <end position="281"/>
    </location>
</feature>
<dbReference type="PANTHER" id="PTHR31286">
    <property type="entry name" value="GLYCINE-RICH CELL WALL STRUCTURAL PROTEIN 1.8-LIKE"/>
    <property type="match status" value="1"/>
</dbReference>
<dbReference type="PANTHER" id="PTHR31286:SF163">
    <property type="entry name" value="ZINC KNUCKLE CX2CX4HX4C DOMAIN-CONTAINING PROTEIN"/>
    <property type="match status" value="1"/>
</dbReference>